<evidence type="ECO:0000313" key="2">
    <source>
        <dbReference type="Proteomes" id="UP000245870"/>
    </source>
</evidence>
<accession>A0A2U0UBW0</accession>
<organism evidence="1 2">
    <name type="scientific">Hallella colorans</name>
    <dbReference type="NCBI Taxonomy" id="1703337"/>
    <lineage>
        <taxon>Bacteria</taxon>
        <taxon>Pseudomonadati</taxon>
        <taxon>Bacteroidota</taxon>
        <taxon>Bacteroidia</taxon>
        <taxon>Bacteroidales</taxon>
        <taxon>Prevotellaceae</taxon>
        <taxon>Hallella</taxon>
    </lineage>
</organism>
<comment type="caution">
    <text evidence="1">The sequence shown here is derived from an EMBL/GenBank/DDBJ whole genome shotgun (WGS) entry which is preliminary data.</text>
</comment>
<evidence type="ECO:0000313" key="1">
    <source>
        <dbReference type="EMBL" id="PVX55109.1"/>
    </source>
</evidence>
<proteinExistence type="predicted"/>
<reference evidence="1 2" key="1">
    <citation type="submission" date="2018-05" db="EMBL/GenBank/DDBJ databases">
        <title>Genomic Encyclopedia of Type Strains, Phase IV (KMG-IV): sequencing the most valuable type-strain genomes for metagenomic binning, comparative biology and taxonomic classification.</title>
        <authorList>
            <person name="Goeker M."/>
        </authorList>
    </citation>
    <scope>NUCLEOTIDE SEQUENCE [LARGE SCALE GENOMIC DNA]</scope>
    <source>
        <strain evidence="1 2">DSM 100333</strain>
    </source>
</reference>
<gene>
    <name evidence="1" type="ORF">C7379_10788</name>
</gene>
<name>A0A2U0UBW0_9BACT</name>
<keyword evidence="2" id="KW-1185">Reference proteome</keyword>
<sequence>MAYAMTQTMKKKYLLFIMCGMALFSCQERKAKPQAVEEDLKAKQLLQGIWVNEDIQDVAFRVKGDTVYYPDSTIQPVYFQIIKDTFVLHGSVEARYPIIRQTAHLFVFRNQAGEEVSLMLSSDSEDAALFAANRLKSVNQNKLIKRDTVVAFGGERYHCYVQVNPTSYKVVKSTYNDDDVRVDHFYYDNIVNLHIFHGSRKLFSSDFHKKDFAAKVPADFLGQAVLSDLIFKRIDERGVHYIAQLAIPDSMSSFEVEVVVSFSGRISMEVE</sequence>
<dbReference type="InterPro" id="IPR031762">
    <property type="entry name" value="DUF4738"/>
</dbReference>
<dbReference type="Proteomes" id="UP000245870">
    <property type="component" value="Unassembled WGS sequence"/>
</dbReference>
<dbReference type="Pfam" id="PF15889">
    <property type="entry name" value="DUF4738"/>
    <property type="match status" value="1"/>
</dbReference>
<dbReference type="AlphaFoldDB" id="A0A2U0UBW0"/>
<dbReference type="Gene3D" id="2.40.128.510">
    <property type="entry name" value="Protein of unknown function DUF4738"/>
    <property type="match status" value="1"/>
</dbReference>
<protein>
    <submittedName>
        <fullName evidence="1">Uncharacterized protein DUF4738</fullName>
    </submittedName>
</protein>
<dbReference type="EMBL" id="QENY01000007">
    <property type="protein sequence ID" value="PVX55109.1"/>
    <property type="molecule type" value="Genomic_DNA"/>
</dbReference>